<dbReference type="AlphaFoldDB" id="A0A495IIB6"/>
<evidence type="ECO:0000313" key="8">
    <source>
        <dbReference type="Proteomes" id="UP000280008"/>
    </source>
</evidence>
<dbReference type="Proteomes" id="UP000280008">
    <property type="component" value="Unassembled WGS sequence"/>
</dbReference>
<reference evidence="7 8" key="1">
    <citation type="submission" date="2018-10" db="EMBL/GenBank/DDBJ databases">
        <title>Sequencing the genomes of 1000 actinobacteria strains.</title>
        <authorList>
            <person name="Klenk H.-P."/>
        </authorList>
    </citation>
    <scope>NUCLEOTIDE SEQUENCE [LARGE SCALE GENOMIC DNA]</scope>
    <source>
        <strain evidence="7 8">DSM 17894</strain>
    </source>
</reference>
<comment type="similarity">
    <text evidence="1 3">Belongs to the TPP enzyme family.</text>
</comment>
<sequence>MAINVSEFIIQRIREWGVTRVFGFPGDGIGEFDGMLGKTDRDGDGLEYIRPTHEEICSLMATAHAKFTGEVGVCVATSSPGAFHMLNGLYDAQMDNQPVVAIVGQQGLAALGTFVQQESNLERTFADVACYVETITTPDQAQVVVDTAFRTAKLRLQPAVIVLPHDVQAMDWQEPAPANWVSRSSAVAASTAITPPIAEIQAMAEIINAGQKVTFLVGHGATGATDEVLEAADLAGAGIITSLRGKAVVPSDVAYHTQQLGLLGSKPSLDQMKGCDTLVILGANYPYGQFLPATGQARAVQVDLKPEQLGIRYPTEVNLWGDVKSVLTAVIPLLKRHDDRSWQEKAAADMADWETEMQDQADIAYDDGVNPRRVFAGLNDRLPDGAIVTCDAGTTADWYGHHIRLRRGMMGDLSGRLATMLAAMPYATAAKFAYPDRPVVCTIGDGAFQMLGMNELITVKKYLSRWKNKQLIVVIMHNDDLGQVSWEMRTEDGNPMWRGSQDVETVDYAGYAELLGFRGIAVKDDDAVAAALDAAFAHDGVTVIDAYVSRNVPPLPPHITREYALNTAKSLIKGDPVELDVIKDSAKAMAAEGLDRVKGALHLGGDRDLDEKDD</sequence>
<protein>
    <submittedName>
        <fullName evidence="7">Pyruvate dehydrogenase (Quinone)</fullName>
    </submittedName>
</protein>
<dbReference type="Gene3D" id="3.40.50.970">
    <property type="match status" value="2"/>
</dbReference>
<evidence type="ECO:0000259" key="4">
    <source>
        <dbReference type="Pfam" id="PF00205"/>
    </source>
</evidence>
<dbReference type="NCBIfam" id="NF006129">
    <property type="entry name" value="PRK08273.1"/>
    <property type="match status" value="1"/>
</dbReference>
<dbReference type="EMBL" id="RBKS01000001">
    <property type="protein sequence ID" value="RKR74855.1"/>
    <property type="molecule type" value="Genomic_DNA"/>
</dbReference>
<dbReference type="GO" id="GO:0000287">
    <property type="term" value="F:magnesium ion binding"/>
    <property type="evidence" value="ECO:0007669"/>
    <property type="project" value="InterPro"/>
</dbReference>
<evidence type="ECO:0000256" key="3">
    <source>
        <dbReference type="RuleBase" id="RU362132"/>
    </source>
</evidence>
<evidence type="ECO:0000259" key="5">
    <source>
        <dbReference type="Pfam" id="PF02775"/>
    </source>
</evidence>
<dbReference type="RefSeq" id="WP_121369717.1">
    <property type="nucleotide sequence ID" value="NZ_RBKS01000001.1"/>
</dbReference>
<keyword evidence="8" id="KW-1185">Reference proteome</keyword>
<feature type="domain" description="Thiamine pyrophosphate enzyme central" evidence="4">
    <location>
        <begin position="200"/>
        <end position="329"/>
    </location>
</feature>
<dbReference type="PANTHER" id="PTHR42981">
    <property type="entry name" value="PYRUVATE DEHYDROGENASE [UBIQUINONE]"/>
    <property type="match status" value="1"/>
</dbReference>
<dbReference type="SUPFAM" id="SSF52467">
    <property type="entry name" value="DHS-like NAD/FAD-binding domain"/>
    <property type="match status" value="1"/>
</dbReference>
<evidence type="ECO:0000256" key="1">
    <source>
        <dbReference type="ARBA" id="ARBA00007812"/>
    </source>
</evidence>
<dbReference type="Pfam" id="PF00205">
    <property type="entry name" value="TPP_enzyme_M"/>
    <property type="match status" value="1"/>
</dbReference>
<feature type="domain" description="Thiamine pyrophosphate enzyme N-terminal TPP-binding" evidence="6">
    <location>
        <begin position="4"/>
        <end position="118"/>
    </location>
</feature>
<evidence type="ECO:0000259" key="6">
    <source>
        <dbReference type="Pfam" id="PF02776"/>
    </source>
</evidence>
<comment type="caution">
    <text evidence="7">The sequence shown here is derived from an EMBL/GenBank/DDBJ whole genome shotgun (WGS) entry which is preliminary data.</text>
</comment>
<dbReference type="Gene3D" id="3.40.50.1220">
    <property type="entry name" value="TPP-binding domain"/>
    <property type="match status" value="1"/>
</dbReference>
<dbReference type="InterPro" id="IPR011766">
    <property type="entry name" value="TPP_enzyme_TPP-bd"/>
</dbReference>
<dbReference type="InterPro" id="IPR029035">
    <property type="entry name" value="DHS-like_NAD/FAD-binding_dom"/>
</dbReference>
<keyword evidence="2 3" id="KW-0786">Thiamine pyrophosphate</keyword>
<feature type="domain" description="Thiamine pyrophosphate enzyme TPP-binding" evidence="5">
    <location>
        <begin position="391"/>
        <end position="545"/>
    </location>
</feature>
<dbReference type="Pfam" id="PF02775">
    <property type="entry name" value="TPP_enzyme_C"/>
    <property type="match status" value="1"/>
</dbReference>
<dbReference type="Pfam" id="PF02776">
    <property type="entry name" value="TPP_enzyme_N"/>
    <property type="match status" value="1"/>
</dbReference>
<dbReference type="SUPFAM" id="SSF52518">
    <property type="entry name" value="Thiamin diphosphate-binding fold (THDP-binding)"/>
    <property type="match status" value="2"/>
</dbReference>
<dbReference type="GO" id="GO:0003824">
    <property type="term" value="F:catalytic activity"/>
    <property type="evidence" value="ECO:0007669"/>
    <property type="project" value="InterPro"/>
</dbReference>
<evidence type="ECO:0000256" key="2">
    <source>
        <dbReference type="ARBA" id="ARBA00023052"/>
    </source>
</evidence>
<dbReference type="InterPro" id="IPR029061">
    <property type="entry name" value="THDP-binding"/>
</dbReference>
<keyword evidence="7" id="KW-0670">Pyruvate</keyword>
<evidence type="ECO:0000313" key="7">
    <source>
        <dbReference type="EMBL" id="RKR74855.1"/>
    </source>
</evidence>
<dbReference type="InterPro" id="IPR012001">
    <property type="entry name" value="Thiamin_PyroP_enz_TPP-bd_dom"/>
</dbReference>
<dbReference type="OrthoDB" id="4959782at2"/>
<dbReference type="InterPro" id="IPR012000">
    <property type="entry name" value="Thiamin_PyroP_enz_cen_dom"/>
</dbReference>
<dbReference type="GO" id="GO:0030976">
    <property type="term" value="F:thiamine pyrophosphate binding"/>
    <property type="evidence" value="ECO:0007669"/>
    <property type="project" value="InterPro"/>
</dbReference>
<accession>A0A495IIB6</accession>
<gene>
    <name evidence="7" type="ORF">C8E83_1987</name>
</gene>
<dbReference type="InterPro" id="IPR047211">
    <property type="entry name" value="POXB-like"/>
</dbReference>
<name>A0A495IIB6_9MICO</name>
<organism evidence="7 8">
    <name type="scientific">Frondihabitans australicus</name>
    <dbReference type="NCBI Taxonomy" id="386892"/>
    <lineage>
        <taxon>Bacteria</taxon>
        <taxon>Bacillati</taxon>
        <taxon>Actinomycetota</taxon>
        <taxon>Actinomycetes</taxon>
        <taxon>Micrococcales</taxon>
        <taxon>Microbacteriaceae</taxon>
        <taxon>Frondihabitans</taxon>
    </lineage>
</organism>
<dbReference type="PANTHER" id="PTHR42981:SF2">
    <property type="entry name" value="PYRUVATE DEHYDROGENASE [UBIQUINONE]"/>
    <property type="match status" value="1"/>
</dbReference>
<proteinExistence type="inferred from homology"/>